<gene>
    <name evidence="1" type="ORF">GCM10023261_12050</name>
</gene>
<keyword evidence="2" id="KW-1185">Reference proteome</keyword>
<organism evidence="1 2">
    <name type="scientific">Bartonella jaculi</name>
    <dbReference type="NCBI Taxonomy" id="686226"/>
    <lineage>
        <taxon>Bacteria</taxon>
        <taxon>Pseudomonadati</taxon>
        <taxon>Pseudomonadota</taxon>
        <taxon>Alphaproteobacteria</taxon>
        <taxon>Hyphomicrobiales</taxon>
        <taxon>Bartonellaceae</taxon>
        <taxon>Bartonella</taxon>
    </lineage>
</organism>
<evidence type="ECO:0000313" key="2">
    <source>
        <dbReference type="Proteomes" id="UP001500864"/>
    </source>
</evidence>
<dbReference type="Proteomes" id="UP001500864">
    <property type="component" value="Unassembled WGS sequence"/>
</dbReference>
<dbReference type="RefSeq" id="WP_345116626.1">
    <property type="nucleotide sequence ID" value="NZ_BAABIZ010000014.1"/>
</dbReference>
<name>A0ABP9N4A7_9HYPH</name>
<evidence type="ECO:0000313" key="1">
    <source>
        <dbReference type="EMBL" id="GAA5109281.1"/>
    </source>
</evidence>
<sequence>MSISSLSHDSGNTCSPSVFFNTAHSAGQVGHSIGSHVDEVEGAILGGGAALALAPETGGLSVVAGALGAATAGGYVGSVIDGAAGYITGGGMGLVYNTYQCINK</sequence>
<proteinExistence type="predicted"/>
<protein>
    <submittedName>
        <fullName evidence="1">Uncharacterized protein</fullName>
    </submittedName>
</protein>
<dbReference type="EMBL" id="BAABIZ010000014">
    <property type="protein sequence ID" value="GAA5109281.1"/>
    <property type="molecule type" value="Genomic_DNA"/>
</dbReference>
<accession>A0ABP9N4A7</accession>
<reference evidence="2" key="1">
    <citation type="journal article" date="2019" name="Int. J. Syst. Evol. Microbiol.">
        <title>The Global Catalogue of Microorganisms (GCM) 10K type strain sequencing project: providing services to taxonomists for standard genome sequencing and annotation.</title>
        <authorList>
            <consortium name="The Broad Institute Genomics Platform"/>
            <consortium name="The Broad Institute Genome Sequencing Center for Infectious Disease"/>
            <person name="Wu L."/>
            <person name="Ma J."/>
        </authorList>
    </citation>
    <scope>NUCLEOTIDE SEQUENCE [LARGE SCALE GENOMIC DNA]</scope>
    <source>
        <strain evidence="2">JCM 17712</strain>
    </source>
</reference>
<comment type="caution">
    <text evidence="1">The sequence shown here is derived from an EMBL/GenBank/DDBJ whole genome shotgun (WGS) entry which is preliminary data.</text>
</comment>